<evidence type="ECO:0000313" key="2">
    <source>
        <dbReference type="Proteomes" id="UP000255169"/>
    </source>
</evidence>
<gene>
    <name evidence="1" type="ORF">NCTC10476_01543</name>
</gene>
<protein>
    <submittedName>
        <fullName evidence="1">Uncharacterized protein</fullName>
    </submittedName>
</protein>
<organism evidence="1 2">
    <name type="scientific">Yersinia ruckeri</name>
    <dbReference type="NCBI Taxonomy" id="29486"/>
    <lineage>
        <taxon>Bacteria</taxon>
        <taxon>Pseudomonadati</taxon>
        <taxon>Pseudomonadota</taxon>
        <taxon>Gammaproteobacteria</taxon>
        <taxon>Enterobacterales</taxon>
        <taxon>Yersiniaceae</taxon>
        <taxon>Yersinia</taxon>
    </lineage>
</organism>
<name>A0A380QQF7_YERRU</name>
<dbReference type="Proteomes" id="UP000255169">
    <property type="component" value="Unassembled WGS sequence"/>
</dbReference>
<dbReference type="EMBL" id="UHJG01000001">
    <property type="protein sequence ID" value="SUQ00264.1"/>
    <property type="molecule type" value="Genomic_DNA"/>
</dbReference>
<proteinExistence type="predicted"/>
<accession>A0A380QQF7</accession>
<dbReference type="AlphaFoldDB" id="A0A380QQF7"/>
<sequence>MSIKADMIDINGFQRPTNFFDGLHALWVQFANMTAEQYFIRQAKLPAVIG</sequence>
<keyword evidence="2" id="KW-1185">Reference proteome</keyword>
<evidence type="ECO:0000313" key="1">
    <source>
        <dbReference type="EMBL" id="SUQ00264.1"/>
    </source>
</evidence>
<reference evidence="1 2" key="1">
    <citation type="submission" date="2018-06" db="EMBL/GenBank/DDBJ databases">
        <authorList>
            <consortium name="Pathogen Informatics"/>
            <person name="Doyle S."/>
        </authorList>
    </citation>
    <scope>NUCLEOTIDE SEQUENCE [LARGE SCALE GENOMIC DNA]</scope>
    <source>
        <strain evidence="1 2">NCTC10476</strain>
    </source>
</reference>